<sequence>MNAFARAVFPLLSCLLPAVVLADATEPVDDIPAARDLPWLERFDGSVVVSFSQSAYDEYLFPGGPLKLVEGDNPRDENNNRLWQFAPHQTFEGARTRIVYVLPAGRSPLEALRGYQQVVEAMGGAKTYECKAGECGGDAGRNTDGGGGDQSVAMKLWPHSRVGDAAFSNGACAQTMGVSDQRLGSFAIPDKAYVVVHAFTGTDTLYCKAINGRTIAVVDVLELKPREEKMVTVSAADMGSAIASTGRVALYGILFDTNSSTIKPESTPALEQIAALMTQQPALKLHVVGHTDSQGGLESNFALSKARAQAVSAALTAQYGIAAARLSANGVSYLAPVASNADDAGRAKNRRVELVPF</sequence>
<dbReference type="AlphaFoldDB" id="A0A7W8G1X1"/>
<dbReference type="SUPFAM" id="SSF103088">
    <property type="entry name" value="OmpA-like"/>
    <property type="match status" value="1"/>
</dbReference>
<evidence type="ECO:0000313" key="7">
    <source>
        <dbReference type="EMBL" id="MBB5208085.1"/>
    </source>
</evidence>
<accession>A0A7W8G1X1</accession>
<feature type="signal peptide" evidence="5">
    <location>
        <begin position="1"/>
        <end position="22"/>
    </location>
</feature>
<reference evidence="7 8" key="1">
    <citation type="submission" date="2020-08" db="EMBL/GenBank/DDBJ databases">
        <title>Genomic Encyclopedia of Type Strains, Phase IV (KMG-IV): sequencing the most valuable type-strain genomes for metagenomic binning, comparative biology and taxonomic classification.</title>
        <authorList>
            <person name="Goeker M."/>
        </authorList>
    </citation>
    <scope>NUCLEOTIDE SEQUENCE [LARGE SCALE GENOMIC DNA]</scope>
    <source>
        <strain evidence="7 8">DSM 24163</strain>
    </source>
</reference>
<dbReference type="PANTHER" id="PTHR30329">
    <property type="entry name" value="STATOR ELEMENT OF FLAGELLAR MOTOR COMPLEX"/>
    <property type="match status" value="1"/>
</dbReference>
<evidence type="ECO:0000256" key="1">
    <source>
        <dbReference type="ARBA" id="ARBA00004442"/>
    </source>
</evidence>
<comment type="subcellular location">
    <subcellularLocation>
        <location evidence="1">Cell outer membrane</location>
    </subcellularLocation>
</comment>
<keyword evidence="3" id="KW-0998">Cell outer membrane</keyword>
<dbReference type="PRINTS" id="PR01021">
    <property type="entry name" value="OMPADOMAIN"/>
</dbReference>
<dbReference type="InterPro" id="IPR006665">
    <property type="entry name" value="OmpA-like"/>
</dbReference>
<organism evidence="7 8">
    <name type="scientific">Chiayiivirga flava</name>
    <dbReference type="NCBI Taxonomy" id="659595"/>
    <lineage>
        <taxon>Bacteria</taxon>
        <taxon>Pseudomonadati</taxon>
        <taxon>Pseudomonadota</taxon>
        <taxon>Gammaproteobacteria</taxon>
        <taxon>Lysobacterales</taxon>
        <taxon>Lysobacteraceae</taxon>
        <taxon>Chiayiivirga</taxon>
    </lineage>
</organism>
<dbReference type="Pfam" id="PF00691">
    <property type="entry name" value="OmpA"/>
    <property type="match status" value="1"/>
</dbReference>
<name>A0A7W8G1X1_9GAMM</name>
<comment type="caution">
    <text evidence="7">The sequence shown here is derived from an EMBL/GenBank/DDBJ whole genome shotgun (WGS) entry which is preliminary data.</text>
</comment>
<keyword evidence="5" id="KW-0732">Signal</keyword>
<evidence type="ECO:0000313" key="8">
    <source>
        <dbReference type="Proteomes" id="UP000521199"/>
    </source>
</evidence>
<dbReference type="Gene3D" id="3.30.1330.60">
    <property type="entry name" value="OmpA-like domain"/>
    <property type="match status" value="1"/>
</dbReference>
<protein>
    <submittedName>
        <fullName evidence="7">Outer membrane protein OmpA-like peptidoglycan-associated protein</fullName>
    </submittedName>
</protein>
<dbReference type="Proteomes" id="UP000521199">
    <property type="component" value="Unassembled WGS sequence"/>
</dbReference>
<evidence type="ECO:0000256" key="3">
    <source>
        <dbReference type="ARBA" id="ARBA00023237"/>
    </source>
</evidence>
<evidence type="ECO:0000259" key="6">
    <source>
        <dbReference type="PROSITE" id="PS51123"/>
    </source>
</evidence>
<dbReference type="GO" id="GO:0009279">
    <property type="term" value="C:cell outer membrane"/>
    <property type="evidence" value="ECO:0007669"/>
    <property type="project" value="UniProtKB-SubCell"/>
</dbReference>
<feature type="chain" id="PRO_5031389063" evidence="5">
    <location>
        <begin position="23"/>
        <end position="357"/>
    </location>
</feature>
<dbReference type="InterPro" id="IPR036737">
    <property type="entry name" value="OmpA-like_sf"/>
</dbReference>
<evidence type="ECO:0000256" key="5">
    <source>
        <dbReference type="SAM" id="SignalP"/>
    </source>
</evidence>
<dbReference type="RefSeq" id="WP_183960587.1">
    <property type="nucleotide sequence ID" value="NZ_JACHHP010000002.1"/>
</dbReference>
<evidence type="ECO:0000256" key="4">
    <source>
        <dbReference type="PROSITE-ProRule" id="PRU00473"/>
    </source>
</evidence>
<proteinExistence type="predicted"/>
<dbReference type="CDD" id="cd07185">
    <property type="entry name" value="OmpA_C-like"/>
    <property type="match status" value="1"/>
</dbReference>
<dbReference type="PANTHER" id="PTHR30329:SF21">
    <property type="entry name" value="LIPOPROTEIN YIAD-RELATED"/>
    <property type="match status" value="1"/>
</dbReference>
<dbReference type="PROSITE" id="PS51123">
    <property type="entry name" value="OMPA_2"/>
    <property type="match status" value="1"/>
</dbReference>
<dbReference type="InterPro" id="IPR050330">
    <property type="entry name" value="Bact_OuterMem_StrucFunc"/>
</dbReference>
<gene>
    <name evidence="7" type="ORF">HNQ52_001614</name>
</gene>
<keyword evidence="8" id="KW-1185">Reference proteome</keyword>
<dbReference type="EMBL" id="JACHHP010000002">
    <property type="protein sequence ID" value="MBB5208085.1"/>
    <property type="molecule type" value="Genomic_DNA"/>
</dbReference>
<evidence type="ECO:0000256" key="2">
    <source>
        <dbReference type="ARBA" id="ARBA00023136"/>
    </source>
</evidence>
<feature type="domain" description="OmpA-like" evidence="6">
    <location>
        <begin position="242"/>
        <end position="357"/>
    </location>
</feature>
<keyword evidence="2 4" id="KW-0472">Membrane</keyword>
<dbReference type="InterPro" id="IPR006664">
    <property type="entry name" value="OMP_bac"/>
</dbReference>